<dbReference type="SUPFAM" id="SSF55729">
    <property type="entry name" value="Acyl-CoA N-acyltransferases (Nat)"/>
    <property type="match status" value="1"/>
</dbReference>
<sequence>MNIGELSGKYAVRELTEEDADIIYELCAGNPMYYEFCPPFVTRESVLDDMTALPPGKTFEDKFYVGFFRENRLAAVMDVVFNYPDSHTAYIGFFMMSRAEQGKGTGTEIVNESFHFIRNQGYRFVRLAYAKGNPQSEAFWKKNGFAKTGAEVDKGDYIAVVMQRSLAE</sequence>
<keyword evidence="2" id="KW-0808">Transferase</keyword>
<evidence type="ECO:0000259" key="1">
    <source>
        <dbReference type="PROSITE" id="PS51186"/>
    </source>
</evidence>
<evidence type="ECO:0000313" key="2">
    <source>
        <dbReference type="EMBL" id="ODM09505.1"/>
    </source>
</evidence>
<gene>
    <name evidence="2" type="ORF">BEH84_03872</name>
</gene>
<dbReference type="Proteomes" id="UP000095003">
    <property type="component" value="Unassembled WGS sequence"/>
</dbReference>
<dbReference type="InterPro" id="IPR016181">
    <property type="entry name" value="Acyl_CoA_acyltransferase"/>
</dbReference>
<dbReference type="GeneID" id="93301840"/>
<organism evidence="2 3">
    <name type="scientific">Eisenbergiella tayi</name>
    <dbReference type="NCBI Taxonomy" id="1432052"/>
    <lineage>
        <taxon>Bacteria</taxon>
        <taxon>Bacillati</taxon>
        <taxon>Bacillota</taxon>
        <taxon>Clostridia</taxon>
        <taxon>Lachnospirales</taxon>
        <taxon>Lachnospiraceae</taxon>
        <taxon>Eisenbergiella</taxon>
    </lineage>
</organism>
<comment type="caution">
    <text evidence="2">The sequence shown here is derived from an EMBL/GenBank/DDBJ whole genome shotgun (WGS) entry which is preliminary data.</text>
</comment>
<protein>
    <submittedName>
        <fullName evidence="2">Acetyltransferase (GNAT) family protein</fullName>
    </submittedName>
</protein>
<dbReference type="InterPro" id="IPR000182">
    <property type="entry name" value="GNAT_dom"/>
</dbReference>
<dbReference type="EMBL" id="MCGI01000004">
    <property type="protein sequence ID" value="ODM09505.1"/>
    <property type="molecule type" value="Genomic_DNA"/>
</dbReference>
<dbReference type="Pfam" id="PF00583">
    <property type="entry name" value="Acetyltransf_1"/>
    <property type="match status" value="1"/>
</dbReference>
<evidence type="ECO:0000313" key="3">
    <source>
        <dbReference type="Proteomes" id="UP000095003"/>
    </source>
</evidence>
<accession>A0A1E3AL57</accession>
<dbReference type="CDD" id="cd04301">
    <property type="entry name" value="NAT_SF"/>
    <property type="match status" value="1"/>
</dbReference>
<name>A0A1E3AL57_9FIRM</name>
<dbReference type="GO" id="GO:0016747">
    <property type="term" value="F:acyltransferase activity, transferring groups other than amino-acyl groups"/>
    <property type="evidence" value="ECO:0007669"/>
    <property type="project" value="InterPro"/>
</dbReference>
<dbReference type="AlphaFoldDB" id="A0A1E3AL57"/>
<proteinExistence type="predicted"/>
<dbReference type="Gene3D" id="3.40.630.30">
    <property type="match status" value="1"/>
</dbReference>
<feature type="domain" description="N-acetyltransferase" evidence="1">
    <location>
        <begin position="10"/>
        <end position="167"/>
    </location>
</feature>
<dbReference type="RefSeq" id="WP_069158051.1">
    <property type="nucleotide sequence ID" value="NZ_DAWDRA010000740.1"/>
</dbReference>
<dbReference type="PROSITE" id="PS51186">
    <property type="entry name" value="GNAT"/>
    <property type="match status" value="1"/>
</dbReference>
<reference evidence="2 3" key="1">
    <citation type="submission" date="2016-07" db="EMBL/GenBank/DDBJ databases">
        <title>Characterization of isolates of Eisenbergiella tayi derived from blood cultures, using whole genome sequencing.</title>
        <authorList>
            <person name="Burdz T."/>
            <person name="Wiebe D."/>
            <person name="Huynh C."/>
            <person name="Bernard K."/>
        </authorList>
    </citation>
    <scope>NUCLEOTIDE SEQUENCE [LARGE SCALE GENOMIC DNA]</scope>
    <source>
        <strain evidence="2 3">NML 120489</strain>
    </source>
</reference>